<reference evidence="3" key="1">
    <citation type="submission" date="2016-05" db="EMBL/GenBank/DDBJ databases">
        <title>Comparative genomics of biotechnologically important yeasts.</title>
        <authorList>
            <consortium name="DOE Joint Genome Institute"/>
            <person name="Riley R."/>
            <person name="Haridas S."/>
            <person name="Wolfe K.H."/>
            <person name="Lopes M.R."/>
            <person name="Hittinger C.T."/>
            <person name="Goker M."/>
            <person name="Salamov A."/>
            <person name="Wisecaver J."/>
            <person name="Long T.M."/>
            <person name="Aerts A.L."/>
            <person name="Barry K."/>
            <person name="Choi C."/>
            <person name="Clum A."/>
            <person name="Coughlan A.Y."/>
            <person name="Deshpande S."/>
            <person name="Douglass A.P."/>
            <person name="Hanson S.J."/>
            <person name="Klenk H.-P."/>
            <person name="Labutti K."/>
            <person name="Lapidus A."/>
            <person name="Lindquist E."/>
            <person name="Lipzen A."/>
            <person name="Meier-Kolthoff J.P."/>
            <person name="Ohm R.A."/>
            <person name="Otillar R.P."/>
            <person name="Pangilinan J."/>
            <person name="Peng Y."/>
            <person name="Rokas A."/>
            <person name="Rosa C.A."/>
            <person name="Scheuner C."/>
            <person name="Sibirny A.A."/>
            <person name="Slot J.C."/>
            <person name="Stielow J.B."/>
            <person name="Sun H."/>
            <person name="Kurtzman C.P."/>
            <person name="Blackwell M."/>
            <person name="Grigoriev I.V."/>
            <person name="Jeffries T.W."/>
        </authorList>
    </citation>
    <scope>NUCLEOTIDE SEQUENCE [LARGE SCALE GENOMIC DNA]</scope>
    <source>
        <strain evidence="3">NRRL Y-2460</strain>
    </source>
</reference>
<gene>
    <name evidence="2" type="ORF">PACTADRAFT_48752</name>
</gene>
<dbReference type="PROSITE" id="PS50249">
    <property type="entry name" value="MPN"/>
    <property type="match status" value="1"/>
</dbReference>
<dbReference type="CDD" id="cd08065">
    <property type="entry name" value="MPN_eIF3h"/>
    <property type="match status" value="1"/>
</dbReference>
<dbReference type="Proteomes" id="UP000094236">
    <property type="component" value="Unassembled WGS sequence"/>
</dbReference>
<dbReference type="Pfam" id="PF19445">
    <property type="entry name" value="eIF3h_C"/>
    <property type="match status" value="1"/>
</dbReference>
<protein>
    <recommendedName>
        <fullName evidence="1">MPN domain-containing protein</fullName>
    </recommendedName>
</protein>
<dbReference type="InterPro" id="IPR027524">
    <property type="entry name" value="eIF3h"/>
</dbReference>
<accession>A0A1E4TZ00</accession>
<dbReference type="InterPro" id="IPR037518">
    <property type="entry name" value="MPN"/>
</dbReference>
<dbReference type="GO" id="GO:0005852">
    <property type="term" value="C:eukaryotic translation initiation factor 3 complex"/>
    <property type="evidence" value="ECO:0007669"/>
    <property type="project" value="InterPro"/>
</dbReference>
<evidence type="ECO:0000313" key="2">
    <source>
        <dbReference type="EMBL" id="ODV96966.1"/>
    </source>
</evidence>
<dbReference type="GO" id="GO:0003743">
    <property type="term" value="F:translation initiation factor activity"/>
    <property type="evidence" value="ECO:0007669"/>
    <property type="project" value="InterPro"/>
</dbReference>
<proteinExistence type="predicted"/>
<evidence type="ECO:0000313" key="3">
    <source>
        <dbReference type="Proteomes" id="UP000094236"/>
    </source>
</evidence>
<dbReference type="EMBL" id="KV454012">
    <property type="protein sequence ID" value="ODV96966.1"/>
    <property type="molecule type" value="Genomic_DNA"/>
</dbReference>
<dbReference type="Gene3D" id="3.40.140.10">
    <property type="entry name" value="Cytidine Deaminase, domain 2"/>
    <property type="match status" value="1"/>
</dbReference>
<dbReference type="InterPro" id="IPR045810">
    <property type="entry name" value="eIF3h_C"/>
</dbReference>
<name>A0A1E4TZ00_PACTA</name>
<organism evidence="2 3">
    <name type="scientific">Pachysolen tannophilus NRRL Y-2460</name>
    <dbReference type="NCBI Taxonomy" id="669874"/>
    <lineage>
        <taxon>Eukaryota</taxon>
        <taxon>Fungi</taxon>
        <taxon>Dikarya</taxon>
        <taxon>Ascomycota</taxon>
        <taxon>Saccharomycotina</taxon>
        <taxon>Pichiomycetes</taxon>
        <taxon>Pachysolenaceae</taxon>
        <taxon>Pachysolen</taxon>
    </lineage>
</organism>
<dbReference type="STRING" id="669874.A0A1E4TZ00"/>
<dbReference type="AlphaFoldDB" id="A0A1E4TZ00"/>
<feature type="domain" description="MPN" evidence="1">
    <location>
        <begin position="6"/>
        <end position="160"/>
    </location>
</feature>
<keyword evidence="3" id="KW-1185">Reference proteome</keyword>
<evidence type="ECO:0000259" key="1">
    <source>
        <dbReference type="PROSITE" id="PS50249"/>
    </source>
</evidence>
<dbReference type="OrthoDB" id="10265695at2759"/>
<sequence>MSKVNIELEASVALKIVKNSSDHYPHSVSGPLFGIDLEEDSNTKKVVISHVFSFPNNNSNSNDHHHQEGYSFKLKSNLRFQNEVLDAFKETGLGVKFVGLYLSSIGGRYLTQQVVDSMMQQQALKNENDDNSKVLLLVHDPSKTKNGVLSLRIFKLSEVFVKTCRNGKKFQTTNLIENGLTFKNVLEELPLTIHNSHLVNLKILSSSDESKGEENFESLKLSSTIPTVETTIESLFDSIDDFNYDQNNFNYYQRSLSRELAKINQWKQKRKLENLNKLKQNPNTPESELLSLDESEWSKHFKLPSEPSRYENLIISGLLNNFCNELEVSSANELIKSFSVAKGLDIN</sequence>